<organism evidence="9 10">
    <name type="scientific">Prymnesium parvum</name>
    <name type="common">Toxic golden alga</name>
    <dbReference type="NCBI Taxonomy" id="97485"/>
    <lineage>
        <taxon>Eukaryota</taxon>
        <taxon>Haptista</taxon>
        <taxon>Haptophyta</taxon>
        <taxon>Prymnesiophyceae</taxon>
        <taxon>Prymnesiales</taxon>
        <taxon>Prymnesiaceae</taxon>
        <taxon>Prymnesium</taxon>
    </lineage>
</organism>
<evidence type="ECO:0008006" key="11">
    <source>
        <dbReference type="Google" id="ProtNLM"/>
    </source>
</evidence>
<dbReference type="SUPFAM" id="SSF55307">
    <property type="entry name" value="Tubulin C-terminal domain-like"/>
    <property type="match status" value="1"/>
</dbReference>
<dbReference type="PROSITE" id="PS00227">
    <property type="entry name" value="TUBULIN"/>
    <property type="match status" value="1"/>
</dbReference>
<accession>A0AB34IIC0</accession>
<evidence type="ECO:0000256" key="6">
    <source>
        <dbReference type="SAM" id="MobiDB-lite"/>
    </source>
</evidence>
<dbReference type="GO" id="GO:0005525">
    <property type="term" value="F:GTP binding"/>
    <property type="evidence" value="ECO:0007669"/>
    <property type="project" value="UniProtKB-UniRule"/>
</dbReference>
<dbReference type="InterPro" id="IPR008280">
    <property type="entry name" value="Tub_FtsZ_C"/>
</dbReference>
<keyword evidence="4 5" id="KW-0342">GTP-binding</keyword>
<dbReference type="InterPro" id="IPR004057">
    <property type="entry name" value="Epsilon_tubulin"/>
</dbReference>
<feature type="domain" description="Tubulin/FtsZ 2-layer sandwich" evidence="8">
    <location>
        <begin position="290"/>
        <end position="425"/>
    </location>
</feature>
<proteinExistence type="inferred from homology"/>
<comment type="caution">
    <text evidence="9">The sequence shown here is derived from an EMBL/GenBank/DDBJ whole genome shotgun (WGS) entry which is preliminary data.</text>
</comment>
<protein>
    <recommendedName>
        <fullName evidence="11">Tubulin beta chain</fullName>
    </recommendedName>
</protein>
<dbReference type="SMART" id="SM00864">
    <property type="entry name" value="Tubulin"/>
    <property type="match status" value="1"/>
</dbReference>
<evidence type="ECO:0000313" key="9">
    <source>
        <dbReference type="EMBL" id="KAL1498641.1"/>
    </source>
</evidence>
<gene>
    <name evidence="9" type="ORF">AB1Y20_013954</name>
</gene>
<keyword evidence="2 5" id="KW-0493">Microtubule</keyword>
<feature type="domain" description="Tubulin/FtsZ GTPase" evidence="7">
    <location>
        <begin position="65"/>
        <end position="288"/>
    </location>
</feature>
<dbReference type="SUPFAM" id="SSF52490">
    <property type="entry name" value="Tubulin nucleotide-binding domain-like"/>
    <property type="match status" value="1"/>
</dbReference>
<reference evidence="9 10" key="1">
    <citation type="journal article" date="2024" name="Science">
        <title>Giant polyketide synthase enzymes in the biosynthesis of giant marine polyether toxins.</title>
        <authorList>
            <person name="Fallon T.R."/>
            <person name="Shende V.V."/>
            <person name="Wierzbicki I.H."/>
            <person name="Pendleton A.L."/>
            <person name="Watervoot N.F."/>
            <person name="Auber R.P."/>
            <person name="Gonzalez D.J."/>
            <person name="Wisecaver J.H."/>
            <person name="Moore B.S."/>
        </authorList>
    </citation>
    <scope>NUCLEOTIDE SEQUENCE [LARGE SCALE GENOMIC DNA]</scope>
    <source>
        <strain evidence="9 10">12B1</strain>
    </source>
</reference>
<dbReference type="Gene3D" id="3.40.50.1440">
    <property type="entry name" value="Tubulin/FtsZ, GTPase domain"/>
    <property type="match status" value="1"/>
</dbReference>
<feature type="region of interest" description="Disordered" evidence="6">
    <location>
        <begin position="223"/>
        <end position="251"/>
    </location>
</feature>
<dbReference type="InterPro" id="IPR003008">
    <property type="entry name" value="Tubulin_FtsZ_GTPase"/>
</dbReference>
<dbReference type="PRINTS" id="PR01161">
    <property type="entry name" value="TUBULIN"/>
</dbReference>
<dbReference type="Gene3D" id="1.10.287.600">
    <property type="entry name" value="Helix hairpin bin"/>
    <property type="match status" value="1"/>
</dbReference>
<keyword evidence="10" id="KW-1185">Reference proteome</keyword>
<evidence type="ECO:0000256" key="4">
    <source>
        <dbReference type="ARBA" id="ARBA00023134"/>
    </source>
</evidence>
<dbReference type="GO" id="GO:0007017">
    <property type="term" value="P:microtubule-based process"/>
    <property type="evidence" value="ECO:0007669"/>
    <property type="project" value="InterPro"/>
</dbReference>
<dbReference type="PRINTS" id="PR01519">
    <property type="entry name" value="EPSLNTUBULIN"/>
</dbReference>
<dbReference type="Pfam" id="PF00091">
    <property type="entry name" value="Tubulin"/>
    <property type="match status" value="1"/>
</dbReference>
<dbReference type="Proteomes" id="UP001515480">
    <property type="component" value="Unassembled WGS sequence"/>
</dbReference>
<evidence type="ECO:0000259" key="8">
    <source>
        <dbReference type="SMART" id="SM00865"/>
    </source>
</evidence>
<dbReference type="EMBL" id="JBGBPQ010000027">
    <property type="protein sequence ID" value="KAL1498641.1"/>
    <property type="molecule type" value="Genomic_DNA"/>
</dbReference>
<feature type="compositionally biased region" description="Polar residues" evidence="6">
    <location>
        <begin position="228"/>
        <end position="251"/>
    </location>
</feature>
<evidence type="ECO:0000313" key="10">
    <source>
        <dbReference type="Proteomes" id="UP001515480"/>
    </source>
</evidence>
<dbReference type="GO" id="GO:0005874">
    <property type="term" value="C:microtubule"/>
    <property type="evidence" value="ECO:0007669"/>
    <property type="project" value="UniProtKB-KW"/>
</dbReference>
<evidence type="ECO:0000259" key="7">
    <source>
        <dbReference type="SMART" id="SM00864"/>
    </source>
</evidence>
<comment type="similarity">
    <text evidence="1 5">Belongs to the tubulin family.</text>
</comment>
<evidence type="ECO:0000256" key="5">
    <source>
        <dbReference type="RuleBase" id="RU000352"/>
    </source>
</evidence>
<keyword evidence="3 5" id="KW-0547">Nucleotide-binding</keyword>
<dbReference type="AlphaFoldDB" id="A0AB34IIC0"/>
<name>A0AB34IIC0_PRYPA</name>
<sequence length="489" mass="53754">MPREIITVQCGQCGNQIGWRFWDLVLREHAAHNKGGVFDEAFSSFFRNVDTRFSQPADCPLGSPVSSLRARAVLVDTEEGVVGQLYRGPLAELFDPAQCLTDVSGAGNNWAHGHEVYGPSHREAFLEKVRRAAQHCDSLQCFSLLHSLGGGTGSGLGTYLLSALEDEYPNKYRFATSAFPAADDDVITSPYNAVLAAAELVEHADAVFPVDNGALIDLVNRAEKPAPSEQSRASSQRTPPVTDNSATSTPCLASARPAAVPRQRAFDSMNNLVAHMLSNLTASNRFDGALNVDLSDLTSSLVPFPRLHFLLPALAPLYSLQDLKYRSARLDGLFSDAFAAHSQLTRSDPKHSTMLATGLLLRGDLMMSDVQRNLARLRPQLRLPYWNPDGVKVGICATPPVGLPHAVLALSNNCCMARVLEVHLERFDRLYRRKAHVHHFSQYVEASALTRARETLMEVHDQYARYETSQPSPEAQELLDRLVPTNMPT</sequence>
<dbReference type="InterPro" id="IPR018316">
    <property type="entry name" value="Tubulin/FtsZ_2-layer-sand-dom"/>
</dbReference>
<dbReference type="Pfam" id="PF03953">
    <property type="entry name" value="Tubulin_C"/>
    <property type="match status" value="1"/>
</dbReference>
<dbReference type="InterPro" id="IPR023123">
    <property type="entry name" value="Tubulin_C"/>
</dbReference>
<evidence type="ECO:0000256" key="1">
    <source>
        <dbReference type="ARBA" id="ARBA00009636"/>
    </source>
</evidence>
<evidence type="ECO:0000256" key="3">
    <source>
        <dbReference type="ARBA" id="ARBA00022741"/>
    </source>
</evidence>
<dbReference type="PANTHER" id="PTHR11588">
    <property type="entry name" value="TUBULIN"/>
    <property type="match status" value="1"/>
</dbReference>
<dbReference type="SMART" id="SM00865">
    <property type="entry name" value="Tubulin_C"/>
    <property type="match status" value="1"/>
</dbReference>
<dbReference type="CDD" id="cd02190">
    <property type="entry name" value="epsilon_tubulin"/>
    <property type="match status" value="1"/>
</dbReference>
<dbReference type="InterPro" id="IPR000217">
    <property type="entry name" value="Tubulin"/>
</dbReference>
<dbReference type="InterPro" id="IPR036525">
    <property type="entry name" value="Tubulin/FtsZ_GTPase_sf"/>
</dbReference>
<evidence type="ECO:0000256" key="2">
    <source>
        <dbReference type="ARBA" id="ARBA00022701"/>
    </source>
</evidence>
<dbReference type="InterPro" id="IPR017975">
    <property type="entry name" value="Tubulin_CS"/>
</dbReference>